<dbReference type="SUPFAM" id="SSF50199">
    <property type="entry name" value="Staphylococcal nuclease"/>
    <property type="match status" value="1"/>
</dbReference>
<dbReference type="InterPro" id="IPR016071">
    <property type="entry name" value="Staphylococal_nuclease_OB-fold"/>
</dbReference>
<evidence type="ECO:0000256" key="1">
    <source>
        <dbReference type="SAM" id="SignalP"/>
    </source>
</evidence>
<evidence type="ECO:0000313" key="3">
    <source>
        <dbReference type="EMBL" id="MFC5068867.1"/>
    </source>
</evidence>
<keyword evidence="1" id="KW-0732">Signal</keyword>
<dbReference type="Pfam" id="PF00565">
    <property type="entry name" value="SNase"/>
    <property type="match status" value="1"/>
</dbReference>
<keyword evidence="4" id="KW-1185">Reference proteome</keyword>
<feature type="chain" id="PRO_5047500559" evidence="1">
    <location>
        <begin position="18"/>
        <end position="157"/>
    </location>
</feature>
<feature type="domain" description="TNase-like" evidence="2">
    <location>
        <begin position="27"/>
        <end position="144"/>
    </location>
</feature>
<gene>
    <name evidence="3" type="ORF">ACFPFW_12700</name>
</gene>
<accession>A0ABV9Z431</accession>
<dbReference type="Proteomes" id="UP001595796">
    <property type="component" value="Unassembled WGS sequence"/>
</dbReference>
<name>A0ABV9Z431_9HYPH</name>
<reference evidence="4" key="1">
    <citation type="journal article" date="2019" name="Int. J. Syst. Evol. Microbiol.">
        <title>The Global Catalogue of Microorganisms (GCM) 10K type strain sequencing project: providing services to taxonomists for standard genome sequencing and annotation.</title>
        <authorList>
            <consortium name="The Broad Institute Genomics Platform"/>
            <consortium name="The Broad Institute Genome Sequencing Center for Infectious Disease"/>
            <person name="Wu L."/>
            <person name="Ma J."/>
        </authorList>
    </citation>
    <scope>NUCLEOTIDE SEQUENCE [LARGE SCALE GENOMIC DNA]</scope>
    <source>
        <strain evidence="4">CGMCC 1.16444</strain>
    </source>
</reference>
<dbReference type="PANTHER" id="PTHR12302">
    <property type="entry name" value="EBNA2 BINDING PROTEIN P100"/>
    <property type="match status" value="1"/>
</dbReference>
<comment type="caution">
    <text evidence="3">The sequence shown here is derived from an EMBL/GenBank/DDBJ whole genome shotgun (WGS) entry which is preliminary data.</text>
</comment>
<evidence type="ECO:0000313" key="4">
    <source>
        <dbReference type="Proteomes" id="UP001595796"/>
    </source>
</evidence>
<protein>
    <submittedName>
        <fullName evidence="3">Thermonuclease family protein</fullName>
    </submittedName>
</protein>
<dbReference type="PANTHER" id="PTHR12302:SF26">
    <property type="entry name" value="BLR1266 PROTEIN"/>
    <property type="match status" value="1"/>
</dbReference>
<organism evidence="3 4">
    <name type="scientific">Flaviflagellibacter deserti</name>
    <dbReference type="NCBI Taxonomy" id="2267266"/>
    <lineage>
        <taxon>Bacteria</taxon>
        <taxon>Pseudomonadati</taxon>
        <taxon>Pseudomonadota</taxon>
        <taxon>Alphaproteobacteria</taxon>
        <taxon>Hyphomicrobiales</taxon>
        <taxon>Flaviflagellibacter</taxon>
    </lineage>
</organism>
<proteinExistence type="predicted"/>
<sequence length="157" mass="17137">MKAIAFALAITVSPAIAAEPIIGRATVTDGDTIEIHGQRIRLFGIDAPEGGQTCGDEAGRQYRCGQTAALALDRLIASASPTRCEPLDVDRYGRIVARCFTGAVDVAEWLVSRGLAVDYPEYSRGVYGPAENRARTAKAGLWRGRFEKPWEWRRASR</sequence>
<dbReference type="RefSeq" id="WP_114955957.1">
    <property type="nucleotide sequence ID" value="NZ_JBHSJF010000006.1"/>
</dbReference>
<dbReference type="InterPro" id="IPR035437">
    <property type="entry name" value="SNase_OB-fold_sf"/>
</dbReference>
<dbReference type="SMART" id="SM00318">
    <property type="entry name" value="SNc"/>
    <property type="match status" value="1"/>
</dbReference>
<feature type="signal peptide" evidence="1">
    <location>
        <begin position="1"/>
        <end position="17"/>
    </location>
</feature>
<dbReference type="Gene3D" id="2.40.50.90">
    <property type="match status" value="1"/>
</dbReference>
<dbReference type="PROSITE" id="PS50830">
    <property type="entry name" value="TNASE_3"/>
    <property type="match status" value="1"/>
</dbReference>
<dbReference type="EMBL" id="JBHSJF010000006">
    <property type="protein sequence ID" value="MFC5068867.1"/>
    <property type="molecule type" value="Genomic_DNA"/>
</dbReference>
<evidence type="ECO:0000259" key="2">
    <source>
        <dbReference type="PROSITE" id="PS50830"/>
    </source>
</evidence>